<dbReference type="Gene3D" id="3.40.50.150">
    <property type="entry name" value="Vaccinia Virus protein VP39"/>
    <property type="match status" value="1"/>
</dbReference>
<dbReference type="Pfam" id="PF03492">
    <property type="entry name" value="Methyltransf_7"/>
    <property type="match status" value="1"/>
</dbReference>
<protein>
    <submittedName>
        <fullName evidence="3">Uncharacterized protein</fullName>
    </submittedName>
</protein>
<dbReference type="OrthoDB" id="638608at2759"/>
<keyword evidence="1" id="KW-0479">Metal-binding</keyword>
<comment type="caution">
    <text evidence="3">The sequence shown here is derived from an EMBL/GenBank/DDBJ whole genome shotgun (WGS) entry which is preliminary data.</text>
</comment>
<dbReference type="GO" id="GO:0046872">
    <property type="term" value="F:metal ion binding"/>
    <property type="evidence" value="ECO:0007669"/>
    <property type="project" value="UniProtKB-KW"/>
</dbReference>
<evidence type="ECO:0000313" key="3">
    <source>
        <dbReference type="EMBL" id="KAJ1699705.1"/>
    </source>
</evidence>
<dbReference type="InterPro" id="IPR042086">
    <property type="entry name" value="MeTrfase_capping"/>
</dbReference>
<sequence>MNVEKLLHMKGGAGDLSYAANSKHQAKAILNIRPMLEKAMIEVHKHLPEKMVVADLGCSSGPNTFLMLTEVMKTIGKQCQRLGVEPPEMLFFLNDLPGNDFNTLFQSINVFEESVRAEKDAMSVPHFIAGLPGSFYRRLFPSQSVHIFHSSYSLHWISQVPEGLESKGEHTSPNKGNIYIGKTSPPLVVKLHQDQFQRDFSVFLKSRFDELVPGGQIVLTFLGRNKVDIYNGEMSTIWGLVSESLNSMVLEGLVEEGTLDSFNLPHYAPSIEEAKAVINEQSLFQIINIQMFESNLDPYDDSDDDFVFDNIQSGANFATTIRSVLEPMIASHFGATIVDELFSRLAMNAANHLLKEKAKFAVLALCLKKKKNRYLSCDHHVVK</sequence>
<keyword evidence="2" id="KW-0460">Magnesium</keyword>
<evidence type="ECO:0000256" key="1">
    <source>
        <dbReference type="ARBA" id="ARBA00022723"/>
    </source>
</evidence>
<evidence type="ECO:0000256" key="2">
    <source>
        <dbReference type="ARBA" id="ARBA00022842"/>
    </source>
</evidence>
<dbReference type="SUPFAM" id="SSF53335">
    <property type="entry name" value="S-adenosyl-L-methionine-dependent methyltransferases"/>
    <property type="match status" value="1"/>
</dbReference>
<dbReference type="GO" id="GO:0008168">
    <property type="term" value="F:methyltransferase activity"/>
    <property type="evidence" value="ECO:0007669"/>
    <property type="project" value="InterPro"/>
</dbReference>
<keyword evidence="4" id="KW-1185">Reference proteome</keyword>
<evidence type="ECO:0000313" key="4">
    <source>
        <dbReference type="Proteomes" id="UP001151287"/>
    </source>
</evidence>
<accession>A0A9Q0HVS5</accession>
<dbReference type="Gene3D" id="1.10.1200.270">
    <property type="entry name" value="Methyltransferase, alpha-helical capping domain"/>
    <property type="match status" value="1"/>
</dbReference>
<reference evidence="3" key="1">
    <citation type="journal article" date="2022" name="Cell">
        <title>Repeat-based holocentromeres influence genome architecture and karyotype evolution.</title>
        <authorList>
            <person name="Hofstatter P.G."/>
            <person name="Thangavel G."/>
            <person name="Lux T."/>
            <person name="Neumann P."/>
            <person name="Vondrak T."/>
            <person name="Novak P."/>
            <person name="Zhang M."/>
            <person name="Costa L."/>
            <person name="Castellani M."/>
            <person name="Scott A."/>
            <person name="Toegelov H."/>
            <person name="Fuchs J."/>
            <person name="Mata-Sucre Y."/>
            <person name="Dias Y."/>
            <person name="Vanzela A.L.L."/>
            <person name="Huettel B."/>
            <person name="Almeida C.C.S."/>
            <person name="Simkova H."/>
            <person name="Souza G."/>
            <person name="Pedrosa-Harand A."/>
            <person name="Macas J."/>
            <person name="Mayer K.F.X."/>
            <person name="Houben A."/>
            <person name="Marques A."/>
        </authorList>
    </citation>
    <scope>NUCLEOTIDE SEQUENCE</scope>
    <source>
        <strain evidence="3">RhyBre1mFocal</strain>
    </source>
</reference>
<organism evidence="3 4">
    <name type="scientific">Rhynchospora breviuscula</name>
    <dbReference type="NCBI Taxonomy" id="2022672"/>
    <lineage>
        <taxon>Eukaryota</taxon>
        <taxon>Viridiplantae</taxon>
        <taxon>Streptophyta</taxon>
        <taxon>Embryophyta</taxon>
        <taxon>Tracheophyta</taxon>
        <taxon>Spermatophyta</taxon>
        <taxon>Magnoliopsida</taxon>
        <taxon>Liliopsida</taxon>
        <taxon>Poales</taxon>
        <taxon>Cyperaceae</taxon>
        <taxon>Cyperoideae</taxon>
        <taxon>Rhynchosporeae</taxon>
        <taxon>Rhynchospora</taxon>
    </lineage>
</organism>
<dbReference type="EMBL" id="JAMQYH010000002">
    <property type="protein sequence ID" value="KAJ1699705.1"/>
    <property type="molecule type" value="Genomic_DNA"/>
</dbReference>
<dbReference type="InterPro" id="IPR029063">
    <property type="entry name" value="SAM-dependent_MTases_sf"/>
</dbReference>
<name>A0A9Q0HVS5_9POAL</name>
<gene>
    <name evidence="3" type="ORF">LUZ63_008217</name>
</gene>
<proteinExistence type="predicted"/>
<dbReference type="Proteomes" id="UP001151287">
    <property type="component" value="Unassembled WGS sequence"/>
</dbReference>
<dbReference type="PANTHER" id="PTHR31009">
    <property type="entry name" value="S-ADENOSYL-L-METHIONINE:CARBOXYL METHYLTRANSFERASE FAMILY PROTEIN"/>
    <property type="match status" value="1"/>
</dbReference>
<dbReference type="AlphaFoldDB" id="A0A9Q0HVS5"/>
<dbReference type="InterPro" id="IPR005299">
    <property type="entry name" value="MeTrfase_7"/>
</dbReference>